<feature type="domain" description="CAAX prenyl protease 2/Lysostaphin resistance protein A-like" evidence="3">
    <location>
        <begin position="313"/>
        <end position="399"/>
    </location>
</feature>
<feature type="transmembrane region" description="Helical" evidence="2">
    <location>
        <begin position="116"/>
        <end position="139"/>
    </location>
</feature>
<feature type="region of interest" description="Disordered" evidence="1">
    <location>
        <begin position="1"/>
        <end position="44"/>
    </location>
</feature>
<feature type="transmembrane region" description="Helical" evidence="2">
    <location>
        <begin position="306"/>
        <end position="327"/>
    </location>
</feature>
<dbReference type="AlphaFoldDB" id="A0A7S0CXG8"/>
<sequence length="411" mass="43067">MSALDALLGSSDETEDDGSRNEVQTPGPKPSLTTANDASADDAKATVSVPLSAVRAALSEKLSGNESDAKGTKKTSSFGDAQKLGELSPIEKYDPEKDPLGLGPQWVVPWGAPTTLFALLAVESGFFFAGALAPAIVYANVRAAEEIPIDNPELFARDLQAVFDDPSAFSDIIVCAEAVQFVLALSVIGAVAASNAPLPPGWFQFSLFGDDVDVDGGFPLEESEAIKKRGGVDAGNTEATNATAKKKRAAMKAQRERSNDWFGEATRAIFLTWVFVLLVTALAYALGLRGDDQGTASNSVIEKAFAAGPGGAASLVLTTVVLAPVIEETVFRGFLLPSLTKYMTVPWAVALSTVIFAVAHEHNTGDTAQLLAVGAMAGVAYARTRNLATSMVVHASFNLGVLALYALWTHS</sequence>
<feature type="transmembrane region" description="Helical" evidence="2">
    <location>
        <begin position="339"/>
        <end position="360"/>
    </location>
</feature>
<evidence type="ECO:0000256" key="2">
    <source>
        <dbReference type="SAM" id="Phobius"/>
    </source>
</evidence>
<keyword evidence="2" id="KW-0812">Transmembrane</keyword>
<dbReference type="PANTHER" id="PTHR43592">
    <property type="entry name" value="CAAX AMINO TERMINAL PROTEASE"/>
    <property type="match status" value="1"/>
</dbReference>
<accession>A0A7S0CXG8</accession>
<name>A0A7S0CXG8_MICPS</name>
<dbReference type="GO" id="GO:0004175">
    <property type="term" value="F:endopeptidase activity"/>
    <property type="evidence" value="ECO:0007669"/>
    <property type="project" value="UniProtKB-ARBA"/>
</dbReference>
<dbReference type="InterPro" id="IPR003675">
    <property type="entry name" value="Rce1/LyrA-like_dom"/>
</dbReference>
<feature type="region of interest" description="Disordered" evidence="1">
    <location>
        <begin position="60"/>
        <end position="81"/>
    </location>
</feature>
<organism evidence="4">
    <name type="scientific">Micromonas pusilla</name>
    <name type="common">Picoplanktonic green alga</name>
    <name type="synonym">Chromulina pusilla</name>
    <dbReference type="NCBI Taxonomy" id="38833"/>
    <lineage>
        <taxon>Eukaryota</taxon>
        <taxon>Viridiplantae</taxon>
        <taxon>Chlorophyta</taxon>
        <taxon>Mamiellophyceae</taxon>
        <taxon>Mamiellales</taxon>
        <taxon>Mamiellaceae</taxon>
        <taxon>Micromonas</taxon>
    </lineage>
</organism>
<dbReference type="PANTHER" id="PTHR43592:SF4">
    <property type="entry name" value="CAAX AMINO TERMINAL PROTEASE FAMILY PROTEIN"/>
    <property type="match status" value="1"/>
</dbReference>
<dbReference type="Pfam" id="PF02517">
    <property type="entry name" value="Rce1-like"/>
    <property type="match status" value="1"/>
</dbReference>
<evidence type="ECO:0000313" key="4">
    <source>
        <dbReference type="EMBL" id="CAD8436722.1"/>
    </source>
</evidence>
<evidence type="ECO:0000256" key="1">
    <source>
        <dbReference type="SAM" id="MobiDB-lite"/>
    </source>
</evidence>
<dbReference type="EMBL" id="HBEN01005246">
    <property type="protein sequence ID" value="CAD8436722.1"/>
    <property type="molecule type" value="Transcribed_RNA"/>
</dbReference>
<proteinExistence type="predicted"/>
<keyword evidence="2" id="KW-0472">Membrane</keyword>
<keyword evidence="2" id="KW-1133">Transmembrane helix</keyword>
<feature type="transmembrane region" description="Helical" evidence="2">
    <location>
        <begin position="391"/>
        <end position="408"/>
    </location>
</feature>
<dbReference type="GO" id="GO:0080120">
    <property type="term" value="P:CAAX-box protein maturation"/>
    <property type="evidence" value="ECO:0007669"/>
    <property type="project" value="UniProtKB-ARBA"/>
</dbReference>
<feature type="transmembrane region" description="Helical" evidence="2">
    <location>
        <begin position="265"/>
        <end position="286"/>
    </location>
</feature>
<protein>
    <recommendedName>
        <fullName evidence="3">CAAX prenyl protease 2/Lysostaphin resistance protein A-like domain-containing protein</fullName>
    </recommendedName>
</protein>
<gene>
    <name evidence="4" type="ORF">MSP1401_LOCUS4294</name>
</gene>
<reference evidence="4" key="1">
    <citation type="submission" date="2021-01" db="EMBL/GenBank/DDBJ databases">
        <authorList>
            <person name="Corre E."/>
            <person name="Pelletier E."/>
            <person name="Niang G."/>
            <person name="Scheremetjew M."/>
            <person name="Finn R."/>
            <person name="Kale V."/>
            <person name="Holt S."/>
            <person name="Cochrane G."/>
            <person name="Meng A."/>
            <person name="Brown T."/>
            <person name="Cohen L."/>
        </authorList>
    </citation>
    <scope>NUCLEOTIDE SEQUENCE</scope>
    <source>
        <strain evidence="4">CCAC1681</strain>
    </source>
</reference>
<evidence type="ECO:0000259" key="3">
    <source>
        <dbReference type="Pfam" id="PF02517"/>
    </source>
</evidence>